<accession>A0AAV9JM60</accession>
<evidence type="ECO:0000313" key="2">
    <source>
        <dbReference type="Proteomes" id="UP001324427"/>
    </source>
</evidence>
<dbReference type="SUPFAM" id="SSF52047">
    <property type="entry name" value="RNI-like"/>
    <property type="match status" value="1"/>
</dbReference>
<comment type="caution">
    <text evidence="1">The sequence shown here is derived from an EMBL/GenBank/DDBJ whole genome shotgun (WGS) entry which is preliminary data.</text>
</comment>
<gene>
    <name evidence="1" type="ORF">LTR36_002021</name>
</gene>
<dbReference type="AlphaFoldDB" id="A0AAV9JM60"/>
<name>A0AAV9JM60_9PEZI</name>
<keyword evidence="2" id="KW-1185">Reference proteome</keyword>
<evidence type="ECO:0000313" key="1">
    <source>
        <dbReference type="EMBL" id="KAK4546344.1"/>
    </source>
</evidence>
<protein>
    <recommendedName>
        <fullName evidence="3">F-box domain-containing protein</fullName>
    </recommendedName>
</protein>
<evidence type="ECO:0008006" key="3">
    <source>
        <dbReference type="Google" id="ProtNLM"/>
    </source>
</evidence>
<dbReference type="Gene3D" id="3.80.10.10">
    <property type="entry name" value="Ribonuclease Inhibitor"/>
    <property type="match status" value="1"/>
</dbReference>
<organism evidence="1 2">
    <name type="scientific">Oleoguttula mirabilis</name>
    <dbReference type="NCBI Taxonomy" id="1507867"/>
    <lineage>
        <taxon>Eukaryota</taxon>
        <taxon>Fungi</taxon>
        <taxon>Dikarya</taxon>
        <taxon>Ascomycota</taxon>
        <taxon>Pezizomycotina</taxon>
        <taxon>Dothideomycetes</taxon>
        <taxon>Dothideomycetidae</taxon>
        <taxon>Mycosphaerellales</taxon>
        <taxon>Teratosphaeriaceae</taxon>
        <taxon>Oleoguttula</taxon>
    </lineage>
</organism>
<sequence length="570" mass="64236">MDTPDYGRAPNACSDIPRYVAYTSPVSTGRMNINEGSPAATLPLNLVALIISYLDDIGDIARVTRTSRLHYYMTLPQLYQRVSLHSYADIRYVNGRPEGFGSGSPFTMALNGLVTKSHATLVQEFKVHGKWREVGLEEFAKGRVPDNSMMLNILLRAAMDKMVRLQSFSWELDSKPLKTLYQGLAGHSTLTSLNLKFPNSRVPRPSVIIPPIPSLRVLKVTDIDPLCYPDDISMLLLHSRKLEDLRLHFSPRMRREAEPSVSLQTYFGKCWEAKYRLKLKHFALQHFFGISDAAFPVLFDPDTCKSTTFIDTFGGTGSNPQNVYVDDTWKNLPTDMKTSFLSSRINEVAPQHVEILRRATGQERLYLINAKPSKTEDLEASPASTPITPGDTPPANEEMAQLGKEYLYVLTRHHGQSLKHLLLRDQWAFGAEDVGDLVRYCPNLEQLGLSLSSSNHAVMRLLMPFLPKLRAMRILYNEWLAENMRVVSHEDRMAGMSAELWRPGAECLEWIGIADAVYKVGKNYRAVQADGTSEWRREVTLASRADVQHIEIWGLDVLDIGADPILPFSP</sequence>
<dbReference type="Proteomes" id="UP001324427">
    <property type="component" value="Unassembled WGS sequence"/>
</dbReference>
<dbReference type="EMBL" id="JAVFHQ010000015">
    <property type="protein sequence ID" value="KAK4546344.1"/>
    <property type="molecule type" value="Genomic_DNA"/>
</dbReference>
<dbReference type="InterPro" id="IPR032675">
    <property type="entry name" value="LRR_dom_sf"/>
</dbReference>
<reference evidence="1 2" key="1">
    <citation type="submission" date="2021-11" db="EMBL/GenBank/DDBJ databases">
        <title>Black yeast isolated from Biological Soil Crust.</title>
        <authorList>
            <person name="Kurbessoian T."/>
        </authorList>
    </citation>
    <scope>NUCLEOTIDE SEQUENCE [LARGE SCALE GENOMIC DNA]</scope>
    <source>
        <strain evidence="1 2">CCFEE 5522</strain>
    </source>
</reference>
<proteinExistence type="predicted"/>